<feature type="binding site" evidence="1">
    <location>
        <position position="68"/>
    </location>
    <ligand>
        <name>substrate</name>
    </ligand>
</feature>
<dbReference type="InterPro" id="IPR050179">
    <property type="entry name" value="Trans_hexapeptide_repeat"/>
</dbReference>
<dbReference type="CDD" id="cd03360">
    <property type="entry name" value="LbH_AT_putative"/>
    <property type="match status" value="1"/>
</dbReference>
<dbReference type="Pfam" id="PF00132">
    <property type="entry name" value="Hexapep"/>
    <property type="match status" value="1"/>
</dbReference>
<dbReference type="Gene3D" id="2.160.10.10">
    <property type="entry name" value="Hexapeptide repeat proteins"/>
    <property type="match status" value="2"/>
</dbReference>
<name>A0A173VA03_9FIRM</name>
<dbReference type="SUPFAM" id="SSF51161">
    <property type="entry name" value="Trimeric LpxA-like enzymes"/>
    <property type="match status" value="1"/>
</dbReference>
<dbReference type="InterPro" id="IPR041561">
    <property type="entry name" value="PglD_N"/>
</dbReference>
<dbReference type="OrthoDB" id="9801456at2"/>
<evidence type="ECO:0000313" key="3">
    <source>
        <dbReference type="EMBL" id="CUN22708.1"/>
    </source>
</evidence>
<protein>
    <submittedName>
        <fullName evidence="3">UDP-3-O-[3-hydroxymyristoyl] glucosamine N-acyltransferase</fullName>
    </submittedName>
</protein>
<dbReference type="Pfam" id="PF17836">
    <property type="entry name" value="PglD_N"/>
    <property type="match status" value="1"/>
</dbReference>
<dbReference type="EMBL" id="CYXN01000037">
    <property type="protein sequence ID" value="CUN22708.1"/>
    <property type="molecule type" value="Genomic_DNA"/>
</dbReference>
<dbReference type="GO" id="GO:0016746">
    <property type="term" value="F:acyltransferase activity"/>
    <property type="evidence" value="ECO:0007669"/>
    <property type="project" value="UniProtKB-KW"/>
</dbReference>
<keyword evidence="3" id="KW-0808">Transferase</keyword>
<dbReference type="InterPro" id="IPR001451">
    <property type="entry name" value="Hexapep"/>
</dbReference>
<dbReference type="InterPro" id="IPR020019">
    <property type="entry name" value="AcTrfase_PglD-like"/>
</dbReference>
<dbReference type="AlphaFoldDB" id="A0A173VA03"/>
<proteinExistence type="predicted"/>
<sequence>MSKEKLLLVGAGGFGRMVAEQAMLQYDCAFVDDGQPAGTEICGIPVVGGLADLPELRKEYDLLVVGIGSNQFRAQVYEKAKALGFAFPNIIAPSAYVSPFAKIGCGCVMLQNACIQNGASIGNGVLLNAGAEIHCDATVGDYALIYTNSVIRTGATVGNFTRIGSNCTICNNATVPEGTDIPDCTAFHGEVNE</sequence>
<dbReference type="RefSeq" id="WP_055186908.1">
    <property type="nucleotide sequence ID" value="NZ_CYXN01000037.1"/>
</dbReference>
<dbReference type="Gene3D" id="3.40.50.20">
    <property type="match status" value="1"/>
</dbReference>
<keyword evidence="3" id="KW-0012">Acyltransferase</keyword>
<gene>
    <name evidence="3" type="ORF">ERS852582_02619</name>
</gene>
<evidence type="ECO:0000313" key="4">
    <source>
        <dbReference type="Proteomes" id="UP000095649"/>
    </source>
</evidence>
<evidence type="ECO:0000259" key="2">
    <source>
        <dbReference type="Pfam" id="PF17836"/>
    </source>
</evidence>
<feature type="domain" description="PglD N-terminal" evidence="2">
    <location>
        <begin position="5"/>
        <end position="79"/>
    </location>
</feature>
<dbReference type="PANTHER" id="PTHR43300">
    <property type="entry name" value="ACETYLTRANSFERASE"/>
    <property type="match status" value="1"/>
</dbReference>
<organism evidence="3 4">
    <name type="scientific">Faecalibacterium prausnitzii</name>
    <dbReference type="NCBI Taxonomy" id="853"/>
    <lineage>
        <taxon>Bacteria</taxon>
        <taxon>Bacillati</taxon>
        <taxon>Bacillota</taxon>
        <taxon>Clostridia</taxon>
        <taxon>Eubacteriales</taxon>
        <taxon>Oscillospiraceae</taxon>
        <taxon>Faecalibacterium</taxon>
    </lineage>
</organism>
<evidence type="ECO:0000256" key="1">
    <source>
        <dbReference type="PIRSR" id="PIRSR620019-2"/>
    </source>
</evidence>
<dbReference type="Proteomes" id="UP000095649">
    <property type="component" value="Unassembled WGS sequence"/>
</dbReference>
<dbReference type="InterPro" id="IPR011004">
    <property type="entry name" value="Trimer_LpxA-like_sf"/>
</dbReference>
<accession>A0A173VA03</accession>
<dbReference type="PANTHER" id="PTHR43300:SF7">
    <property type="entry name" value="UDP-N-ACETYLBACILLOSAMINE N-ACETYLTRANSFERASE"/>
    <property type="match status" value="1"/>
</dbReference>
<reference evidence="3 4" key="1">
    <citation type="submission" date="2015-09" db="EMBL/GenBank/DDBJ databases">
        <authorList>
            <consortium name="Pathogen Informatics"/>
        </authorList>
    </citation>
    <scope>NUCLEOTIDE SEQUENCE [LARGE SCALE GENOMIC DNA]</scope>
    <source>
        <strain evidence="3 4">2789STDY5834970</strain>
    </source>
</reference>